<accession>A0ABY7B083</accession>
<feature type="domain" description="Enoyl reductase (ER)" evidence="3">
    <location>
        <begin position="10"/>
        <end position="309"/>
    </location>
</feature>
<dbReference type="Proteomes" id="UP001163203">
    <property type="component" value="Chromosome"/>
</dbReference>
<dbReference type="InterPro" id="IPR011032">
    <property type="entry name" value="GroES-like_sf"/>
</dbReference>
<proteinExistence type="predicted"/>
<dbReference type="Gene3D" id="3.90.180.10">
    <property type="entry name" value="Medium-chain alcohol dehydrogenases, catalytic domain"/>
    <property type="match status" value="1"/>
</dbReference>
<dbReference type="InterPro" id="IPR020843">
    <property type="entry name" value="ER"/>
</dbReference>
<dbReference type="Pfam" id="PF08240">
    <property type="entry name" value="ADH_N"/>
    <property type="match status" value="1"/>
</dbReference>
<dbReference type="PANTHER" id="PTHR48106">
    <property type="entry name" value="QUINONE OXIDOREDUCTASE PIG3-RELATED"/>
    <property type="match status" value="1"/>
</dbReference>
<reference evidence="4" key="1">
    <citation type="submission" date="2022-11" db="EMBL/GenBank/DDBJ databases">
        <authorList>
            <person name="Mo P."/>
        </authorList>
    </citation>
    <scope>NUCLEOTIDE SEQUENCE</scope>
    <source>
        <strain evidence="4">HUAS 11-8</strain>
    </source>
</reference>
<evidence type="ECO:0000256" key="1">
    <source>
        <dbReference type="ARBA" id="ARBA00022857"/>
    </source>
</evidence>
<dbReference type="InterPro" id="IPR013149">
    <property type="entry name" value="ADH-like_C"/>
</dbReference>
<dbReference type="SMART" id="SM00829">
    <property type="entry name" value="PKS_ER"/>
    <property type="match status" value="1"/>
</dbReference>
<dbReference type="Gene3D" id="3.40.50.720">
    <property type="entry name" value="NAD(P)-binding Rossmann-like Domain"/>
    <property type="match status" value="1"/>
</dbReference>
<sequence length="311" mass="32626">MRAVMLHEAGDPGALRTAEVPRPVPGEGELLVEVEAMAVAYYEIGVRTGVFPMPGGLPAVFGFEAAGRITEGPRSGQRVVVLTRTGGAYAEYLAVPEEAVTPIPDGVSAVDALAVAVPGAVALALLRKAALRDERILVQAAGSGGVGSYLIQLARARGARHITATVGGERKRRLAEDLGADLVLDHNDPQWTERVPRGLGVVFDAVGGRTAAKLLDALEPGPGRMLCYGMLGGEPAAVGVADLGYRELTLATCMGASWFPQVSAARPEVLDLLARGRLRALVHETMPMEEVAKAHELVEGRSALGRIILRP</sequence>
<dbReference type="InterPro" id="IPR036291">
    <property type="entry name" value="NAD(P)-bd_dom_sf"/>
</dbReference>
<keyword evidence="2" id="KW-0560">Oxidoreductase</keyword>
<dbReference type="InterPro" id="IPR013154">
    <property type="entry name" value="ADH-like_N"/>
</dbReference>
<dbReference type="SUPFAM" id="SSF51735">
    <property type="entry name" value="NAD(P)-binding Rossmann-fold domains"/>
    <property type="match status" value="1"/>
</dbReference>
<name>A0ABY7B083_9PSEU</name>
<gene>
    <name evidence="4" type="ORF">ORV05_33350</name>
</gene>
<dbReference type="RefSeq" id="WP_268755849.1">
    <property type="nucleotide sequence ID" value="NZ_CP113836.1"/>
</dbReference>
<evidence type="ECO:0000256" key="2">
    <source>
        <dbReference type="ARBA" id="ARBA00023002"/>
    </source>
</evidence>
<organism evidence="4 5">
    <name type="scientific">Amycolatopsis cynarae</name>
    <dbReference type="NCBI Taxonomy" id="2995223"/>
    <lineage>
        <taxon>Bacteria</taxon>
        <taxon>Bacillati</taxon>
        <taxon>Actinomycetota</taxon>
        <taxon>Actinomycetes</taxon>
        <taxon>Pseudonocardiales</taxon>
        <taxon>Pseudonocardiaceae</taxon>
        <taxon>Amycolatopsis</taxon>
    </lineage>
</organism>
<dbReference type="Pfam" id="PF00107">
    <property type="entry name" value="ADH_zinc_N"/>
    <property type="match status" value="1"/>
</dbReference>
<keyword evidence="5" id="KW-1185">Reference proteome</keyword>
<dbReference type="SUPFAM" id="SSF50129">
    <property type="entry name" value="GroES-like"/>
    <property type="match status" value="1"/>
</dbReference>
<evidence type="ECO:0000313" key="5">
    <source>
        <dbReference type="Proteomes" id="UP001163203"/>
    </source>
</evidence>
<protein>
    <submittedName>
        <fullName evidence="4">Zinc-binding dehydrogenase</fullName>
    </submittedName>
</protein>
<keyword evidence="1" id="KW-0521">NADP</keyword>
<evidence type="ECO:0000259" key="3">
    <source>
        <dbReference type="SMART" id="SM00829"/>
    </source>
</evidence>
<dbReference type="PANTHER" id="PTHR48106:SF18">
    <property type="entry name" value="QUINONE OXIDOREDUCTASE PIG3"/>
    <property type="match status" value="1"/>
</dbReference>
<evidence type="ECO:0000313" key="4">
    <source>
        <dbReference type="EMBL" id="WAL65704.1"/>
    </source>
</evidence>
<dbReference type="EMBL" id="CP113836">
    <property type="protein sequence ID" value="WAL65704.1"/>
    <property type="molecule type" value="Genomic_DNA"/>
</dbReference>